<dbReference type="InterPro" id="IPR026414">
    <property type="entry name" value="ExosoTase_F-assoc_memb"/>
</dbReference>
<gene>
    <name evidence="2" type="ORF">IMZ16_07215</name>
    <name evidence="3" type="ORF">SAMN05443429_10448</name>
</gene>
<feature type="transmembrane region" description="Helical" evidence="1">
    <location>
        <begin position="121"/>
        <end position="137"/>
    </location>
</feature>
<keyword evidence="1" id="KW-1133">Transmembrane helix</keyword>
<sequence length="147" mass="17700">MRRLFDWLLVLAGIAGLVAVRFFEDQLFYDPFLQYFHEADKHGKFPQFEWLPLILSHLFRFVLNLVFSLVIVHFLFRNKRWTVQAALLIALVFAIAFPIYLYCLHTEFSIGNLFSFYVRRFVIQPIAILLIVPMFYYRREMQKRNLA</sequence>
<evidence type="ECO:0000313" key="3">
    <source>
        <dbReference type="EMBL" id="SHI75034.1"/>
    </source>
</evidence>
<evidence type="ECO:0000313" key="4">
    <source>
        <dbReference type="Proteomes" id="UP000184335"/>
    </source>
</evidence>
<dbReference type="EMBL" id="FQYI01000004">
    <property type="protein sequence ID" value="SHI75034.1"/>
    <property type="molecule type" value="Genomic_DNA"/>
</dbReference>
<feature type="transmembrane region" description="Helical" evidence="1">
    <location>
        <begin position="83"/>
        <end position="101"/>
    </location>
</feature>
<reference evidence="2 5" key="2">
    <citation type="submission" date="2020-10" db="EMBL/GenBank/DDBJ databases">
        <title>Complete genome of Cruoricapor ignavus strain M1214 isolated from the blood culture of a febrile patient.</title>
        <authorList>
            <person name="Guglielmino C.J.D."/>
        </authorList>
    </citation>
    <scope>NUCLEOTIDE SEQUENCE [LARGE SCALE GENOMIC DNA]</scope>
    <source>
        <strain evidence="2 5">M1214</strain>
    </source>
</reference>
<accession>A0A1M6DP54</accession>
<dbReference type="OrthoDB" id="982493at2"/>
<dbReference type="Proteomes" id="UP000184335">
    <property type="component" value="Unassembled WGS sequence"/>
</dbReference>
<dbReference type="KEGG" id="civ:IMZ16_07215"/>
<dbReference type="RefSeq" id="WP_073179057.1">
    <property type="nucleotide sequence ID" value="NZ_CP063145.1"/>
</dbReference>
<dbReference type="AlphaFoldDB" id="A0A1M6DP54"/>
<dbReference type="NCBIfam" id="TIGR04127">
    <property type="entry name" value="flavo_near_exo"/>
    <property type="match status" value="1"/>
</dbReference>
<dbReference type="EMBL" id="CP063145">
    <property type="protein sequence ID" value="QOR73320.1"/>
    <property type="molecule type" value="Genomic_DNA"/>
</dbReference>
<name>A0A1M6DP54_9FLAO</name>
<organism evidence="3 4">
    <name type="scientific">Cruoricaptor ignavus</name>
    <dbReference type="NCBI Taxonomy" id="1118202"/>
    <lineage>
        <taxon>Bacteria</taxon>
        <taxon>Pseudomonadati</taxon>
        <taxon>Bacteroidota</taxon>
        <taxon>Flavobacteriia</taxon>
        <taxon>Flavobacteriales</taxon>
        <taxon>Weeksellaceae</taxon>
        <taxon>Cruoricaptor</taxon>
    </lineage>
</organism>
<protein>
    <submittedName>
        <fullName evidence="2">Exosortase F system-associated protein</fullName>
    </submittedName>
    <submittedName>
        <fullName evidence="3">Exosortase F-associated protein</fullName>
    </submittedName>
</protein>
<keyword evidence="1" id="KW-0472">Membrane</keyword>
<dbReference type="Proteomes" id="UP000593605">
    <property type="component" value="Chromosome"/>
</dbReference>
<proteinExistence type="predicted"/>
<keyword evidence="4" id="KW-1185">Reference proteome</keyword>
<evidence type="ECO:0000256" key="1">
    <source>
        <dbReference type="SAM" id="Phobius"/>
    </source>
</evidence>
<reference evidence="3 4" key="1">
    <citation type="submission" date="2016-11" db="EMBL/GenBank/DDBJ databases">
        <authorList>
            <person name="Jaros S."/>
            <person name="Januszkiewicz K."/>
            <person name="Wedrychowicz H."/>
        </authorList>
    </citation>
    <scope>NUCLEOTIDE SEQUENCE [LARGE SCALE GENOMIC DNA]</scope>
    <source>
        <strain evidence="3 4">DSM 25479</strain>
    </source>
</reference>
<evidence type="ECO:0000313" key="2">
    <source>
        <dbReference type="EMBL" id="QOR73320.1"/>
    </source>
</evidence>
<dbReference type="STRING" id="1118202.SAMN05443429_10448"/>
<evidence type="ECO:0000313" key="5">
    <source>
        <dbReference type="Proteomes" id="UP000593605"/>
    </source>
</evidence>
<feature type="transmembrane region" description="Helical" evidence="1">
    <location>
        <begin position="54"/>
        <end position="76"/>
    </location>
</feature>
<keyword evidence="1" id="KW-0812">Transmembrane</keyword>